<name>Q2H8G6_CHAGB</name>
<reference evidence="3" key="1">
    <citation type="journal article" date="2015" name="Genome Announc.">
        <title>Draft genome sequence of the cellulolytic fungus Chaetomium globosum.</title>
        <authorList>
            <person name="Cuomo C.A."/>
            <person name="Untereiner W.A."/>
            <person name="Ma L.-J."/>
            <person name="Grabherr M."/>
            <person name="Birren B.W."/>
        </authorList>
    </citation>
    <scope>NUCLEOTIDE SEQUENCE [LARGE SCALE GENOMIC DNA]</scope>
    <source>
        <strain evidence="3">ATCC 6205 / CBS 148.51 / DSM 1962 / NBRC 6347 / NRRL 1970</strain>
    </source>
</reference>
<gene>
    <name evidence="2" type="ORF">CHGG_03488</name>
</gene>
<protein>
    <submittedName>
        <fullName evidence="2">Uncharacterized protein</fullName>
    </submittedName>
</protein>
<accession>Q2H8G6</accession>
<dbReference type="AlphaFoldDB" id="Q2H8G6"/>
<dbReference type="InParanoid" id="Q2H8G6"/>
<feature type="region of interest" description="Disordered" evidence="1">
    <location>
        <begin position="35"/>
        <end position="70"/>
    </location>
</feature>
<dbReference type="VEuPathDB" id="FungiDB:CHGG_03488"/>
<evidence type="ECO:0000256" key="1">
    <source>
        <dbReference type="SAM" id="MobiDB-lite"/>
    </source>
</evidence>
<proteinExistence type="predicted"/>
<dbReference type="RefSeq" id="XP_001230004.1">
    <property type="nucleotide sequence ID" value="XM_001230003.1"/>
</dbReference>
<sequence length="70" mass="7750">MAKPCILFLHGSGTNADIFRLQNAHTRRSSCYHVSHSLYPSRTPRQGARPPGVPARSSTDSTPSATWKER</sequence>
<dbReference type="HOGENOM" id="CLU_2757568_0_0_1"/>
<dbReference type="Proteomes" id="UP000001056">
    <property type="component" value="Unassembled WGS sequence"/>
</dbReference>
<evidence type="ECO:0000313" key="3">
    <source>
        <dbReference type="Proteomes" id="UP000001056"/>
    </source>
</evidence>
<keyword evidence="3" id="KW-1185">Reference proteome</keyword>
<dbReference type="EMBL" id="CH408030">
    <property type="protein sequence ID" value="EAQ91553.1"/>
    <property type="molecule type" value="Genomic_DNA"/>
</dbReference>
<feature type="compositionally biased region" description="Polar residues" evidence="1">
    <location>
        <begin position="56"/>
        <end position="70"/>
    </location>
</feature>
<evidence type="ECO:0000313" key="2">
    <source>
        <dbReference type="EMBL" id="EAQ91553.1"/>
    </source>
</evidence>
<dbReference type="GeneID" id="4388882"/>
<dbReference type="OrthoDB" id="2094269at2759"/>
<organism evidence="2 3">
    <name type="scientific">Chaetomium globosum (strain ATCC 6205 / CBS 148.51 / DSM 1962 / NBRC 6347 / NRRL 1970)</name>
    <name type="common">Soil fungus</name>
    <dbReference type="NCBI Taxonomy" id="306901"/>
    <lineage>
        <taxon>Eukaryota</taxon>
        <taxon>Fungi</taxon>
        <taxon>Dikarya</taxon>
        <taxon>Ascomycota</taxon>
        <taxon>Pezizomycotina</taxon>
        <taxon>Sordariomycetes</taxon>
        <taxon>Sordariomycetidae</taxon>
        <taxon>Sordariales</taxon>
        <taxon>Chaetomiaceae</taxon>
        <taxon>Chaetomium</taxon>
    </lineage>
</organism>